<gene>
    <name evidence="4" type="ORF">ESZ48_13055</name>
</gene>
<dbReference type="RefSeq" id="WP_129017946.1">
    <property type="nucleotide sequence ID" value="NZ_SDDZ01000008.1"/>
</dbReference>
<dbReference type="InterPro" id="IPR026444">
    <property type="entry name" value="Secre_tail"/>
</dbReference>
<evidence type="ECO:0000256" key="2">
    <source>
        <dbReference type="SAM" id="SignalP"/>
    </source>
</evidence>
<keyword evidence="5" id="KW-1185">Reference proteome</keyword>
<feature type="chain" id="PRO_5020482919" evidence="2">
    <location>
        <begin position="24"/>
        <end position="756"/>
    </location>
</feature>
<name>A0A4Q0XGY0_9FLAO</name>
<protein>
    <submittedName>
        <fullName evidence="4">T9SS type A sorting domain-containing protein</fullName>
    </submittedName>
</protein>
<evidence type="ECO:0000259" key="3">
    <source>
        <dbReference type="Pfam" id="PF18962"/>
    </source>
</evidence>
<reference evidence="4 5" key="1">
    <citation type="submission" date="2019-01" db="EMBL/GenBank/DDBJ databases">
        <title>Genome sequence of the Antarctic species Gelidibacter gilvus ACAM 158(T).</title>
        <authorList>
            <person name="Bowman J.P."/>
        </authorList>
    </citation>
    <scope>NUCLEOTIDE SEQUENCE [LARGE SCALE GENOMIC DNA]</scope>
    <source>
        <strain evidence="4 5">IC158</strain>
    </source>
</reference>
<feature type="domain" description="Secretion system C-terminal sorting" evidence="3">
    <location>
        <begin position="684"/>
        <end position="754"/>
    </location>
</feature>
<dbReference type="OrthoDB" id="1164152at2"/>
<sequence>MAKNYKRWMLLTILLITFNISYSQPHHTITFTGNPNDFNAVEKITGGDNVDYYVTFDETTMYFGAFRTNGENFDAYDHFTLYLDTDPTPDLKGKGSPTGFPRDGRIPTLPYRADHSIAIRNNVGGQSFHHRNNGTKWTDQTSGNLSSFIQYTSSTALEIAIPKSKIDHAKGIYFSIFMSNNSGFFGYGDVGYPITFNGNTSSGYFGGIGINTNTVIPTQHTNTPILHTFNNENAFEELFAGGKYAHIVIDDEYQRTVTGDIELVAGGTAYIGPASALTVDGTFTNNGLVTLVSNSTKFPSLIPTSVNGIGTIHYSRYVNGNSPIGRNDLISAPLAGQTFGAFAAANSNLLSNPINNAQKAFAPFNKTTGKYENYDTINNANTILTSASGYRASSTGIGGLFTFTGTVNTNAVSIPILNTSNEFAQWNLIGNPYSSYINTRQFLSNNLNEIDDNGIGIYGYAGGSPDIWDVVNLSNSNHLIAPGQGFYVLSKITGGTITFDPTLREPGESDDFIPNRSTAEEDEASIRIRIASGSKSYHTDIYFNIYGTLDHDPGYDSKLIGNPTFSIYSKLVEDKDNRNLQLLLQTLPYSILDSEVIVPIGIKANQGEQLTISGIYTPYPLPLPREVDVYFEDNITNTSILLTTGDYVFTPDTNLSGSKRFSLRFTNSTLNLESSHFDNLQIYNPYNSGHIIVKGQVSENSRLEVYDLNGRLLQTAVFSNNETTNRFDVSGLSSGIYIVKINNTTGSKIKKIQINQ</sequence>
<feature type="signal peptide" evidence="2">
    <location>
        <begin position="1"/>
        <end position="23"/>
    </location>
</feature>
<organism evidence="4 5">
    <name type="scientific">Gelidibacter gilvus</name>
    <dbReference type="NCBI Taxonomy" id="59602"/>
    <lineage>
        <taxon>Bacteria</taxon>
        <taxon>Pseudomonadati</taxon>
        <taxon>Bacteroidota</taxon>
        <taxon>Flavobacteriia</taxon>
        <taxon>Flavobacteriales</taxon>
        <taxon>Flavobacteriaceae</taxon>
        <taxon>Gelidibacter</taxon>
    </lineage>
</organism>
<evidence type="ECO:0000256" key="1">
    <source>
        <dbReference type="ARBA" id="ARBA00022729"/>
    </source>
</evidence>
<proteinExistence type="predicted"/>
<dbReference type="EMBL" id="SDDZ01000008">
    <property type="protein sequence ID" value="RXJ46016.1"/>
    <property type="molecule type" value="Genomic_DNA"/>
</dbReference>
<comment type="caution">
    <text evidence="4">The sequence shown here is derived from an EMBL/GenBank/DDBJ whole genome shotgun (WGS) entry which is preliminary data.</text>
</comment>
<dbReference type="Proteomes" id="UP000289792">
    <property type="component" value="Unassembled WGS sequence"/>
</dbReference>
<dbReference type="AlphaFoldDB" id="A0A4Q0XGY0"/>
<keyword evidence="1 2" id="KW-0732">Signal</keyword>
<evidence type="ECO:0000313" key="5">
    <source>
        <dbReference type="Proteomes" id="UP000289792"/>
    </source>
</evidence>
<accession>A0A4Q0XGY0</accession>
<evidence type="ECO:0000313" key="4">
    <source>
        <dbReference type="EMBL" id="RXJ46016.1"/>
    </source>
</evidence>
<dbReference type="Pfam" id="PF18962">
    <property type="entry name" value="Por_Secre_tail"/>
    <property type="match status" value="1"/>
</dbReference>
<dbReference type="NCBIfam" id="TIGR04183">
    <property type="entry name" value="Por_Secre_tail"/>
    <property type="match status" value="1"/>
</dbReference>